<evidence type="ECO:0000313" key="2">
    <source>
        <dbReference type="Proteomes" id="UP000663872"/>
    </source>
</evidence>
<sequence length="140" mass="16056">MAIIESNDILFVRGIVRHHLAMVKMHQNLIYPAYTFISRPMVIKLLQGLCRYYNFQLMDMDIIVTQISGVGGGSEHEALSRPEDEIINICSGFEDIRRSILNYTGREFHINIYQNEYQMFFSIASSSMCFYGGLLSGCLI</sequence>
<proteinExistence type="predicted"/>
<dbReference type="EMBL" id="CAJNYT010005386">
    <property type="protein sequence ID" value="CAF3736949.1"/>
    <property type="molecule type" value="Genomic_DNA"/>
</dbReference>
<comment type="caution">
    <text evidence="1">The sequence shown here is derived from an EMBL/GenBank/DDBJ whole genome shotgun (WGS) entry which is preliminary data.</text>
</comment>
<dbReference type="Proteomes" id="UP000663872">
    <property type="component" value="Unassembled WGS sequence"/>
</dbReference>
<accession>A0A818XGZ7</accession>
<gene>
    <name evidence="1" type="ORF">GRG538_LOCUS30603</name>
</gene>
<dbReference type="AlphaFoldDB" id="A0A818XGZ7"/>
<name>A0A818XGZ7_9BILA</name>
<organism evidence="1 2">
    <name type="scientific">Rotaria socialis</name>
    <dbReference type="NCBI Taxonomy" id="392032"/>
    <lineage>
        <taxon>Eukaryota</taxon>
        <taxon>Metazoa</taxon>
        <taxon>Spiralia</taxon>
        <taxon>Gnathifera</taxon>
        <taxon>Rotifera</taxon>
        <taxon>Eurotatoria</taxon>
        <taxon>Bdelloidea</taxon>
        <taxon>Philodinida</taxon>
        <taxon>Philodinidae</taxon>
        <taxon>Rotaria</taxon>
    </lineage>
</organism>
<reference evidence="1" key="1">
    <citation type="submission" date="2021-02" db="EMBL/GenBank/DDBJ databases">
        <authorList>
            <person name="Nowell W R."/>
        </authorList>
    </citation>
    <scope>NUCLEOTIDE SEQUENCE</scope>
</reference>
<protein>
    <submittedName>
        <fullName evidence="1">Uncharacterized protein</fullName>
    </submittedName>
</protein>
<evidence type="ECO:0000313" key="1">
    <source>
        <dbReference type="EMBL" id="CAF3736949.1"/>
    </source>
</evidence>